<comment type="caution">
    <text evidence="2">The sequence shown here is derived from an EMBL/GenBank/DDBJ whole genome shotgun (WGS) entry which is preliminary data.</text>
</comment>
<dbReference type="Gene3D" id="1.10.10.10">
    <property type="entry name" value="Winged helix-like DNA-binding domain superfamily/Winged helix DNA-binding domain"/>
    <property type="match status" value="1"/>
</dbReference>
<evidence type="ECO:0000259" key="1">
    <source>
        <dbReference type="Pfam" id="PF03551"/>
    </source>
</evidence>
<dbReference type="Pfam" id="PF03551">
    <property type="entry name" value="PadR"/>
    <property type="match status" value="1"/>
</dbReference>
<gene>
    <name evidence="2" type="ORF">RNC47_05555</name>
</gene>
<sequence>MPQERRKVGNPLALAVLAFLAQRPMHPYEIGRLLKDRNLQESVKYRASSLYMVVEQLERDGYVVPGETSREGRRPERTTYELTDAGRAELTERMRELVSTPTKEYPRFQSALALLVVLAPDEVLQLLGQRRHRLAARGAEIRARLDAALGRGVDRVFLIEHEYELALLEAEETFVRRLAELVHENPPGFGELWHSLHTDDGH</sequence>
<reference evidence="3" key="1">
    <citation type="submission" date="2023-07" db="EMBL/GenBank/DDBJ databases">
        <title>30 novel species of actinomycetes from the DSMZ collection.</title>
        <authorList>
            <person name="Nouioui I."/>
        </authorList>
    </citation>
    <scope>NUCLEOTIDE SEQUENCE [LARGE SCALE GENOMIC DNA]</scope>
    <source>
        <strain evidence="3">DSM 44918</strain>
    </source>
</reference>
<dbReference type="EMBL" id="JAVREM010000003">
    <property type="protein sequence ID" value="MDT0317809.1"/>
    <property type="molecule type" value="Genomic_DNA"/>
</dbReference>
<name>A0ABU2LJQ5_9ACTN</name>
<dbReference type="SUPFAM" id="SSF46785">
    <property type="entry name" value="Winged helix' DNA-binding domain"/>
    <property type="match status" value="1"/>
</dbReference>
<dbReference type="InterPro" id="IPR005149">
    <property type="entry name" value="Tscrpt_reg_PadR_N"/>
</dbReference>
<dbReference type="InterPro" id="IPR036390">
    <property type="entry name" value="WH_DNA-bd_sf"/>
</dbReference>
<keyword evidence="3" id="KW-1185">Reference proteome</keyword>
<feature type="domain" description="Transcription regulator PadR N-terminal" evidence="1">
    <location>
        <begin position="16"/>
        <end position="92"/>
    </location>
</feature>
<evidence type="ECO:0000313" key="2">
    <source>
        <dbReference type="EMBL" id="MDT0317809.1"/>
    </source>
</evidence>
<dbReference type="RefSeq" id="WP_311596001.1">
    <property type="nucleotide sequence ID" value="NZ_JAVREM010000003.1"/>
</dbReference>
<accession>A0ABU2LJQ5</accession>
<dbReference type="PANTHER" id="PTHR43252:SF7">
    <property type="entry name" value="TRANSCRIPTIONAL REGULATOR YQJI"/>
    <property type="match status" value="1"/>
</dbReference>
<dbReference type="PANTHER" id="PTHR43252">
    <property type="entry name" value="TRANSCRIPTIONAL REGULATOR YQJI"/>
    <property type="match status" value="1"/>
</dbReference>
<organism evidence="2 3">
    <name type="scientific">Streptomyces millisiae</name>
    <dbReference type="NCBI Taxonomy" id="3075542"/>
    <lineage>
        <taxon>Bacteria</taxon>
        <taxon>Bacillati</taxon>
        <taxon>Actinomycetota</taxon>
        <taxon>Actinomycetes</taxon>
        <taxon>Kitasatosporales</taxon>
        <taxon>Streptomycetaceae</taxon>
        <taxon>Streptomyces</taxon>
    </lineage>
</organism>
<dbReference type="InterPro" id="IPR036388">
    <property type="entry name" value="WH-like_DNA-bd_sf"/>
</dbReference>
<evidence type="ECO:0000313" key="3">
    <source>
        <dbReference type="Proteomes" id="UP001183420"/>
    </source>
</evidence>
<protein>
    <submittedName>
        <fullName evidence="2">Helix-turn-helix transcriptional regulator</fullName>
    </submittedName>
</protein>
<dbReference type="Proteomes" id="UP001183420">
    <property type="component" value="Unassembled WGS sequence"/>
</dbReference>
<proteinExistence type="predicted"/>